<dbReference type="RefSeq" id="WP_058291114.1">
    <property type="nucleotide sequence ID" value="NZ_CYSD01000040.1"/>
</dbReference>
<evidence type="ECO:0000313" key="2">
    <source>
        <dbReference type="EMBL" id="CUH80839.1"/>
    </source>
</evidence>
<name>A0A0P1GGU5_9RHOB</name>
<dbReference type="GO" id="GO:0004722">
    <property type="term" value="F:protein serine/threonine phosphatase activity"/>
    <property type="evidence" value="ECO:0007669"/>
    <property type="project" value="UniProtKB-EC"/>
</dbReference>
<evidence type="ECO:0000313" key="3">
    <source>
        <dbReference type="Proteomes" id="UP000052022"/>
    </source>
</evidence>
<sequence>MIRSLFQNLRARLAPPLPAPCPGQTIAVVGDIHGRVDLLQAFPDLGHIDQLIFVGDYIDRGDFSAEVLLTLKELPEAICLMGNHEEMMLSFIDDPATYGPRWLRHGGVQTLASFGIGGITDTASPDRLGAARDALVEAMGPALLDWLRALPSFWQTGNVAVTHAGADPSRPMAQQDTAALRWGHPNFEKTRRDDGLWVVHGHTIVPVPTLTPGRINVDTGAYATGRLTAARISDADITFHMFS</sequence>
<dbReference type="PANTHER" id="PTHR42850">
    <property type="entry name" value="METALLOPHOSPHOESTERASE"/>
    <property type="match status" value="1"/>
</dbReference>
<dbReference type="EMBL" id="CYSD01000040">
    <property type="protein sequence ID" value="CUH80839.1"/>
    <property type="molecule type" value="Genomic_DNA"/>
</dbReference>
<feature type="domain" description="Calcineurin-like phosphoesterase" evidence="1">
    <location>
        <begin position="25"/>
        <end position="205"/>
    </location>
</feature>
<dbReference type="GO" id="GO:0005737">
    <property type="term" value="C:cytoplasm"/>
    <property type="evidence" value="ECO:0007669"/>
    <property type="project" value="TreeGrafter"/>
</dbReference>
<dbReference type="EC" id="3.1.3.16" evidence="2"/>
<dbReference type="PANTHER" id="PTHR42850:SF4">
    <property type="entry name" value="ZINC-DEPENDENT ENDOPOLYPHOSPHATASE"/>
    <property type="match status" value="1"/>
</dbReference>
<dbReference type="InterPro" id="IPR050126">
    <property type="entry name" value="Ap4A_hydrolase"/>
</dbReference>
<reference evidence="2 3" key="1">
    <citation type="submission" date="2015-09" db="EMBL/GenBank/DDBJ databases">
        <authorList>
            <consortium name="Swine Surveillance"/>
        </authorList>
    </citation>
    <scope>NUCLEOTIDE SEQUENCE [LARGE SCALE GENOMIC DNA]</scope>
    <source>
        <strain evidence="2 3">CECT 7557</strain>
    </source>
</reference>
<organism evidence="2 3">
    <name type="scientific">Tritonibacter multivorans</name>
    <dbReference type="NCBI Taxonomy" id="928856"/>
    <lineage>
        <taxon>Bacteria</taxon>
        <taxon>Pseudomonadati</taxon>
        <taxon>Pseudomonadota</taxon>
        <taxon>Alphaproteobacteria</taxon>
        <taxon>Rhodobacterales</taxon>
        <taxon>Paracoccaceae</taxon>
        <taxon>Tritonibacter</taxon>
    </lineage>
</organism>
<dbReference type="OrthoDB" id="9807890at2"/>
<keyword evidence="2" id="KW-0378">Hydrolase</keyword>
<dbReference type="GO" id="GO:0110154">
    <property type="term" value="P:RNA decapping"/>
    <property type="evidence" value="ECO:0007669"/>
    <property type="project" value="TreeGrafter"/>
</dbReference>
<proteinExistence type="predicted"/>
<protein>
    <submittedName>
        <fullName evidence="2">Serine/threonine-protein phosphatase 2</fullName>
        <ecNumber evidence="2">3.1.3.16</ecNumber>
    </submittedName>
</protein>
<keyword evidence="3" id="KW-1185">Reference proteome</keyword>
<dbReference type="Gene3D" id="3.60.21.10">
    <property type="match status" value="1"/>
</dbReference>
<dbReference type="Proteomes" id="UP000052022">
    <property type="component" value="Unassembled WGS sequence"/>
</dbReference>
<dbReference type="InterPro" id="IPR029052">
    <property type="entry name" value="Metallo-depent_PP-like"/>
</dbReference>
<dbReference type="InterPro" id="IPR004843">
    <property type="entry name" value="Calcineurin-like_PHP"/>
</dbReference>
<gene>
    <name evidence="2" type="primary">pphB</name>
    <name evidence="2" type="ORF">TRM7557_03099</name>
</gene>
<dbReference type="AlphaFoldDB" id="A0A0P1GGU5"/>
<evidence type="ECO:0000259" key="1">
    <source>
        <dbReference type="Pfam" id="PF00149"/>
    </source>
</evidence>
<accession>A0A0P1GGU5</accession>
<dbReference type="GO" id="GO:0008803">
    <property type="term" value="F:bis(5'-nucleosyl)-tetraphosphatase (symmetrical) activity"/>
    <property type="evidence" value="ECO:0007669"/>
    <property type="project" value="TreeGrafter"/>
</dbReference>
<dbReference type="Pfam" id="PF00149">
    <property type="entry name" value="Metallophos"/>
    <property type="match status" value="1"/>
</dbReference>
<dbReference type="SUPFAM" id="SSF56300">
    <property type="entry name" value="Metallo-dependent phosphatases"/>
    <property type="match status" value="1"/>
</dbReference>
<dbReference type="STRING" id="928856.SAMN04488049_11647"/>